<keyword evidence="3 5" id="KW-1133">Transmembrane helix</keyword>
<dbReference type="RefSeq" id="WP_229593680.1">
    <property type="nucleotide sequence ID" value="NZ_AP024485.1"/>
</dbReference>
<sequence length="260" mass="29632">MHSEATIRLGSFALMLVVMGVTETVWPRRQLTTSKPRRWVSNLSISILSTIIARLALPLVPTGFALYCTQHGYGLFNLSSIPPVVAIITSVIFLDMVIYWQHVIFHRIPLLWRVHRMHHIDLDIDASTGIRFHPIEICLSLCLKLGTIFILGPPMLAVLIFEVLLNGCALFNHANVRIPITIDAAMRLLMVTPDMHRVHHSTDMREANMNFGFNFPWWDRIFGTYKAQPDKGHNGMTIGLNIFRTPRYGSILNLLRIPFL</sequence>
<feature type="domain" description="Fatty acid hydroxylase" evidence="6">
    <location>
        <begin position="90"/>
        <end position="224"/>
    </location>
</feature>
<organism evidence="7 8">
    <name type="scientific">Pseudodesulfovibrio sediminis</name>
    <dbReference type="NCBI Taxonomy" id="2810563"/>
    <lineage>
        <taxon>Bacteria</taxon>
        <taxon>Pseudomonadati</taxon>
        <taxon>Thermodesulfobacteriota</taxon>
        <taxon>Desulfovibrionia</taxon>
        <taxon>Desulfovibrionales</taxon>
        <taxon>Desulfovibrionaceae</taxon>
    </lineage>
</organism>
<feature type="transmembrane region" description="Helical" evidence="5">
    <location>
        <begin position="80"/>
        <end position="100"/>
    </location>
</feature>
<evidence type="ECO:0000256" key="4">
    <source>
        <dbReference type="ARBA" id="ARBA00023136"/>
    </source>
</evidence>
<dbReference type="EMBL" id="AP024485">
    <property type="protein sequence ID" value="BCS87423.1"/>
    <property type="molecule type" value="Genomic_DNA"/>
</dbReference>
<proteinExistence type="predicted"/>
<name>A0ABM7P3L7_9BACT</name>
<dbReference type="InterPro" id="IPR050307">
    <property type="entry name" value="Sterol_Desaturase_Related"/>
</dbReference>
<evidence type="ECO:0000256" key="5">
    <source>
        <dbReference type="SAM" id="Phobius"/>
    </source>
</evidence>
<feature type="transmembrane region" description="Helical" evidence="5">
    <location>
        <begin position="39"/>
        <end position="60"/>
    </location>
</feature>
<dbReference type="InterPro" id="IPR006694">
    <property type="entry name" value="Fatty_acid_hydroxylase"/>
</dbReference>
<keyword evidence="8" id="KW-1185">Reference proteome</keyword>
<feature type="transmembrane region" description="Helical" evidence="5">
    <location>
        <begin position="6"/>
        <end position="27"/>
    </location>
</feature>
<keyword evidence="4 5" id="KW-0472">Membrane</keyword>
<feature type="transmembrane region" description="Helical" evidence="5">
    <location>
        <begin position="141"/>
        <end position="165"/>
    </location>
</feature>
<reference evidence="7" key="1">
    <citation type="journal article" date="2022" name="Arch. Microbiol.">
        <title>Pseudodesulfovibrio sediminis sp. nov., a mesophilic and neutrophilic sulfate-reducing bacterium isolated from sediment of a brackish lake.</title>
        <authorList>
            <person name="Takahashi A."/>
            <person name="Kojima H."/>
            <person name="Watanabe M."/>
            <person name="Fukui M."/>
        </authorList>
    </citation>
    <scope>NUCLEOTIDE SEQUENCE</scope>
    <source>
        <strain evidence="7">SF6</strain>
    </source>
</reference>
<evidence type="ECO:0000256" key="2">
    <source>
        <dbReference type="ARBA" id="ARBA00022692"/>
    </source>
</evidence>
<evidence type="ECO:0000259" key="6">
    <source>
        <dbReference type="Pfam" id="PF04116"/>
    </source>
</evidence>
<evidence type="ECO:0000256" key="1">
    <source>
        <dbReference type="ARBA" id="ARBA00004370"/>
    </source>
</evidence>
<dbReference type="Proteomes" id="UP001053296">
    <property type="component" value="Chromosome"/>
</dbReference>
<evidence type="ECO:0000256" key="3">
    <source>
        <dbReference type="ARBA" id="ARBA00022989"/>
    </source>
</evidence>
<dbReference type="PANTHER" id="PTHR11863">
    <property type="entry name" value="STEROL DESATURASE"/>
    <property type="match status" value="1"/>
</dbReference>
<dbReference type="Pfam" id="PF04116">
    <property type="entry name" value="FA_hydroxylase"/>
    <property type="match status" value="1"/>
</dbReference>
<comment type="subcellular location">
    <subcellularLocation>
        <location evidence="1">Membrane</location>
    </subcellularLocation>
</comment>
<evidence type="ECO:0000313" key="7">
    <source>
        <dbReference type="EMBL" id="BCS87423.1"/>
    </source>
</evidence>
<gene>
    <name evidence="7" type="ORF">PSDVSF_06650</name>
</gene>
<keyword evidence="2 5" id="KW-0812">Transmembrane</keyword>
<protein>
    <submittedName>
        <fullName evidence="7">Sterol desaturase</fullName>
    </submittedName>
</protein>
<evidence type="ECO:0000313" key="8">
    <source>
        <dbReference type="Proteomes" id="UP001053296"/>
    </source>
</evidence>
<accession>A0ABM7P3L7</accession>